<dbReference type="Proteomes" id="UP000276733">
    <property type="component" value="Unassembled WGS sequence"/>
</dbReference>
<keyword evidence="1" id="KW-0732">Signal</keyword>
<evidence type="ECO:0000313" key="3">
    <source>
        <dbReference type="EMBL" id="VDG81772.1"/>
    </source>
</evidence>
<dbReference type="SUPFAM" id="SSF56925">
    <property type="entry name" value="OMPA-like"/>
    <property type="match status" value="1"/>
</dbReference>
<evidence type="ECO:0000259" key="2">
    <source>
        <dbReference type="Pfam" id="PF13505"/>
    </source>
</evidence>
<dbReference type="InterPro" id="IPR027385">
    <property type="entry name" value="Beta-barrel_OMP"/>
</dbReference>
<comment type="caution">
    <text evidence="3">The sequence shown here is derived from an EMBL/GenBank/DDBJ whole genome shotgun (WGS) entry which is preliminary data.</text>
</comment>
<feature type="domain" description="Outer membrane protein beta-barrel" evidence="2">
    <location>
        <begin position="8"/>
        <end position="193"/>
    </location>
</feature>
<dbReference type="RefSeq" id="WP_181831380.1">
    <property type="nucleotide sequence ID" value="NZ_UYIQ01000001.1"/>
</dbReference>
<dbReference type="Pfam" id="PF13505">
    <property type="entry name" value="OMP_b-brl"/>
    <property type="match status" value="1"/>
</dbReference>
<accession>A0A7Z8YCE7</accession>
<organism evidence="3 4">
    <name type="scientific">Capnocytophaga ochracea</name>
    <dbReference type="NCBI Taxonomy" id="1018"/>
    <lineage>
        <taxon>Bacteria</taxon>
        <taxon>Pseudomonadati</taxon>
        <taxon>Bacteroidota</taxon>
        <taxon>Flavobacteriia</taxon>
        <taxon>Flavobacteriales</taxon>
        <taxon>Flavobacteriaceae</taxon>
        <taxon>Capnocytophaga</taxon>
    </lineage>
</organism>
<reference evidence="3 4" key="1">
    <citation type="submission" date="2018-11" db="EMBL/GenBank/DDBJ databases">
        <authorList>
            <consortium name="Pathogen Informatics"/>
        </authorList>
    </citation>
    <scope>NUCLEOTIDE SEQUENCE [LARGE SCALE GENOMIC DNA]</scope>
    <source>
        <strain evidence="3 4">NCTC11458</strain>
    </source>
</reference>
<proteinExistence type="predicted"/>
<sequence length="198" mass="21517">MNSMKRILLVVAVVFATVTYAQTGKGSWMVGADLGLSFQSKNVVEKDDQVQYMDQTITTFKITPNFNYFVVNNLAVGLGVGYEHSRDKRANSSWDTETNTLIIAPNVHYYFPTGGSLAPFVGARVGFTSRKNPSGIGAGDWRGLVVGGKAGVAYFVNRGAAITAYAEYDHFSLKHTEKTKRKTKEGVLGVGIGVALFF</sequence>
<name>A0A7Z8YCE7_CAPOC</name>
<evidence type="ECO:0000256" key="1">
    <source>
        <dbReference type="ARBA" id="ARBA00022729"/>
    </source>
</evidence>
<dbReference type="EMBL" id="UYIQ01000001">
    <property type="protein sequence ID" value="VDG81772.1"/>
    <property type="molecule type" value="Genomic_DNA"/>
</dbReference>
<evidence type="ECO:0000313" key="4">
    <source>
        <dbReference type="Proteomes" id="UP000276733"/>
    </source>
</evidence>
<gene>
    <name evidence="3" type="ORF">NCTC11458_01066</name>
</gene>
<protein>
    <submittedName>
        <fullName evidence="3">Outer membrane protein W</fullName>
    </submittedName>
</protein>
<dbReference type="InterPro" id="IPR011250">
    <property type="entry name" value="OMP/PagP_B-barrel"/>
</dbReference>
<dbReference type="AlphaFoldDB" id="A0A7Z8YCE7"/>
<dbReference type="Gene3D" id="2.40.160.20">
    <property type="match status" value="1"/>
</dbReference>